<evidence type="ECO:0000313" key="1">
    <source>
        <dbReference type="EMBL" id="CAF4199859.1"/>
    </source>
</evidence>
<sequence length="39" mass="4472">MQVKRVLEKALCDCIALIILELFDISIISSNNCRFKSIM</sequence>
<dbReference type="EMBL" id="CAJOAX010021203">
    <property type="protein sequence ID" value="CAF4199859.1"/>
    <property type="molecule type" value="Genomic_DNA"/>
</dbReference>
<proteinExistence type="predicted"/>
<gene>
    <name evidence="1" type="ORF">OTI717_LOCUS38525</name>
</gene>
<evidence type="ECO:0000313" key="2">
    <source>
        <dbReference type="Proteomes" id="UP000663823"/>
    </source>
</evidence>
<organism evidence="1 2">
    <name type="scientific">Rotaria sordida</name>
    <dbReference type="NCBI Taxonomy" id="392033"/>
    <lineage>
        <taxon>Eukaryota</taxon>
        <taxon>Metazoa</taxon>
        <taxon>Spiralia</taxon>
        <taxon>Gnathifera</taxon>
        <taxon>Rotifera</taxon>
        <taxon>Eurotatoria</taxon>
        <taxon>Bdelloidea</taxon>
        <taxon>Philodinida</taxon>
        <taxon>Philodinidae</taxon>
        <taxon>Rotaria</taxon>
    </lineage>
</organism>
<protein>
    <submittedName>
        <fullName evidence="1">Uncharacterized protein</fullName>
    </submittedName>
</protein>
<accession>A0A820BF80</accession>
<reference evidence="1" key="1">
    <citation type="submission" date="2021-02" db="EMBL/GenBank/DDBJ databases">
        <authorList>
            <person name="Nowell W R."/>
        </authorList>
    </citation>
    <scope>NUCLEOTIDE SEQUENCE</scope>
</reference>
<comment type="caution">
    <text evidence="1">The sequence shown here is derived from an EMBL/GenBank/DDBJ whole genome shotgun (WGS) entry which is preliminary data.</text>
</comment>
<dbReference type="AlphaFoldDB" id="A0A820BF80"/>
<dbReference type="Proteomes" id="UP000663823">
    <property type="component" value="Unassembled WGS sequence"/>
</dbReference>
<name>A0A820BF80_9BILA</name>
<feature type="non-terminal residue" evidence="1">
    <location>
        <position position="39"/>
    </location>
</feature>